<reference evidence="2" key="1">
    <citation type="submission" date="2020-08" db="EMBL/GenBank/DDBJ databases">
        <title>Whole genome shotgun sequence of Polymorphospora rubra NBRC 101157.</title>
        <authorList>
            <person name="Komaki H."/>
            <person name="Tamura T."/>
        </authorList>
    </citation>
    <scope>NUCLEOTIDE SEQUENCE</scope>
    <source>
        <strain evidence="2">NBRC 101157</strain>
    </source>
</reference>
<evidence type="ECO:0000313" key="2">
    <source>
        <dbReference type="EMBL" id="BCJ66467.1"/>
    </source>
</evidence>
<keyword evidence="1" id="KW-0732">Signal</keyword>
<feature type="signal peptide" evidence="1">
    <location>
        <begin position="1"/>
        <end position="20"/>
    </location>
</feature>
<protein>
    <recommendedName>
        <fullName evidence="4">DUF4352 domain-containing protein</fullName>
    </recommendedName>
</protein>
<evidence type="ECO:0000256" key="1">
    <source>
        <dbReference type="SAM" id="SignalP"/>
    </source>
</evidence>
<keyword evidence="3" id="KW-1185">Reference proteome</keyword>
<dbReference type="AlphaFoldDB" id="A0A810MZB0"/>
<accession>A0A810MZB0</accession>
<dbReference type="KEGG" id="pry:Prubr_34880"/>
<organism evidence="2 3">
    <name type="scientific">Polymorphospora rubra</name>
    <dbReference type="NCBI Taxonomy" id="338584"/>
    <lineage>
        <taxon>Bacteria</taxon>
        <taxon>Bacillati</taxon>
        <taxon>Actinomycetota</taxon>
        <taxon>Actinomycetes</taxon>
        <taxon>Micromonosporales</taxon>
        <taxon>Micromonosporaceae</taxon>
        <taxon>Polymorphospora</taxon>
    </lineage>
</organism>
<evidence type="ECO:0000313" key="3">
    <source>
        <dbReference type="Proteomes" id="UP000680866"/>
    </source>
</evidence>
<proteinExistence type="predicted"/>
<dbReference type="Proteomes" id="UP000680866">
    <property type="component" value="Chromosome"/>
</dbReference>
<sequence length="174" mass="17155">MPGHRLLATALLMLVLPLAACGSGRPATGAADPTPGHILEIPVTVAPGTAWMGGETIALASGVTVATGEPVVVLPGAAGAGSTTAVRFAVTITNHRPEPLDVSAAVVRANIGTARVPATLVGGGDPGFRGVVEPGRQQTVVLTFSAPTGDLSVIEVSVAPAVRVGTALFQGSVD</sequence>
<gene>
    <name evidence="2" type="ORF">Prubr_34880</name>
</gene>
<dbReference type="EMBL" id="AP023359">
    <property type="protein sequence ID" value="BCJ66467.1"/>
    <property type="molecule type" value="Genomic_DNA"/>
</dbReference>
<dbReference type="RefSeq" id="WP_212826614.1">
    <property type="nucleotide sequence ID" value="NZ_AP023359.1"/>
</dbReference>
<name>A0A810MZB0_9ACTN</name>
<evidence type="ECO:0008006" key="4">
    <source>
        <dbReference type="Google" id="ProtNLM"/>
    </source>
</evidence>
<feature type="chain" id="PRO_5039673641" description="DUF4352 domain-containing protein" evidence="1">
    <location>
        <begin position="21"/>
        <end position="174"/>
    </location>
</feature>